<comment type="caution">
    <text evidence="2">The sequence shown here is derived from an EMBL/GenBank/DDBJ whole genome shotgun (WGS) entry which is preliminary data.</text>
</comment>
<evidence type="ECO:0000313" key="2">
    <source>
        <dbReference type="EMBL" id="KTC80654.1"/>
    </source>
</evidence>
<dbReference type="RefSeq" id="WP_058388071.1">
    <property type="nucleotide sequence ID" value="NZ_LNXW01000013.1"/>
</dbReference>
<gene>
    <name evidence="2" type="ORF">Lche_2674</name>
</gene>
<keyword evidence="1" id="KW-1133">Transmembrane helix</keyword>
<evidence type="ECO:0000256" key="1">
    <source>
        <dbReference type="SAM" id="Phobius"/>
    </source>
</evidence>
<feature type="transmembrane region" description="Helical" evidence="1">
    <location>
        <begin position="150"/>
        <end position="172"/>
    </location>
</feature>
<accession>A0A0W0SAL8</accession>
<dbReference type="PATRIC" id="fig|28084.5.peg.2893"/>
<name>A0A0W0SAL8_9GAMM</name>
<organism evidence="2 3">
    <name type="scientific">Legionella cherrii</name>
    <dbReference type="NCBI Taxonomy" id="28084"/>
    <lineage>
        <taxon>Bacteria</taxon>
        <taxon>Pseudomonadati</taxon>
        <taxon>Pseudomonadota</taxon>
        <taxon>Gammaproteobacteria</taxon>
        <taxon>Legionellales</taxon>
        <taxon>Legionellaceae</taxon>
        <taxon>Legionella</taxon>
    </lineage>
</organism>
<reference evidence="2 3" key="1">
    <citation type="submission" date="2015-11" db="EMBL/GenBank/DDBJ databases">
        <title>Genomic analysis of 38 Legionella species identifies large and diverse effector repertoires.</title>
        <authorList>
            <person name="Burstein D."/>
            <person name="Amaro F."/>
            <person name="Zusman T."/>
            <person name="Lifshitz Z."/>
            <person name="Cohen O."/>
            <person name="Gilbert J.A."/>
            <person name="Pupko T."/>
            <person name="Shuman H.A."/>
            <person name="Segal G."/>
        </authorList>
    </citation>
    <scope>NUCLEOTIDE SEQUENCE [LARGE SCALE GENOMIC DNA]</scope>
    <source>
        <strain evidence="2 3">ORW</strain>
    </source>
</reference>
<protein>
    <submittedName>
        <fullName evidence="2">Uncharacterized protein</fullName>
    </submittedName>
</protein>
<keyword evidence="1" id="KW-0812">Transmembrane</keyword>
<evidence type="ECO:0000313" key="3">
    <source>
        <dbReference type="Proteomes" id="UP000054921"/>
    </source>
</evidence>
<dbReference type="OrthoDB" id="5654051at2"/>
<proteinExistence type="predicted"/>
<dbReference type="AlphaFoldDB" id="A0A0W0SAL8"/>
<dbReference type="Proteomes" id="UP000054921">
    <property type="component" value="Unassembled WGS sequence"/>
</dbReference>
<keyword evidence="1" id="KW-0472">Membrane</keyword>
<feature type="transmembrane region" description="Helical" evidence="1">
    <location>
        <begin position="121"/>
        <end position="144"/>
    </location>
</feature>
<sequence length="219" mass="24364">MIISTIYFPRFFQTPSEKAIRQKLIAKETLNWDTNKYQALLQLKKHISKMTASLHELKAVVENLDTTSLETLIADVLDKTLSDEHYNPASAFKPLTNLFARLNSDLEEDKKASQCFGGINMLANSIIATAGGLGVVLFGLSVFTAPLGTALLGLGMMLVSTLVFAITAYSLYVDGRFMADKQLQEIKAGINFLCSYPHVDSLDAEFEDHDHRIFCEFKC</sequence>
<dbReference type="EMBL" id="LNXW01000013">
    <property type="protein sequence ID" value="KTC80654.1"/>
    <property type="molecule type" value="Genomic_DNA"/>
</dbReference>